<protein>
    <recommendedName>
        <fullName evidence="9">Signal peptidase subunit 3</fullName>
    </recommendedName>
</protein>
<dbReference type="EMBL" id="JAWWNJ010000011">
    <property type="protein sequence ID" value="KAK7044782.1"/>
    <property type="molecule type" value="Genomic_DNA"/>
</dbReference>
<evidence type="ECO:0000256" key="1">
    <source>
        <dbReference type="ARBA" id="ARBA00004648"/>
    </source>
</evidence>
<evidence type="ECO:0000256" key="3">
    <source>
        <dbReference type="ARBA" id="ARBA00022692"/>
    </source>
</evidence>
<comment type="similarity">
    <text evidence="2 9">Belongs to the SPCS3 family.</text>
</comment>
<evidence type="ECO:0000256" key="4">
    <source>
        <dbReference type="ARBA" id="ARBA00022824"/>
    </source>
</evidence>
<dbReference type="GO" id="GO:0005787">
    <property type="term" value="C:signal peptidase complex"/>
    <property type="evidence" value="ECO:0007669"/>
    <property type="project" value="UniProtKB-UniRule"/>
</dbReference>
<evidence type="ECO:0000313" key="12">
    <source>
        <dbReference type="Proteomes" id="UP001362999"/>
    </source>
</evidence>
<evidence type="ECO:0000256" key="9">
    <source>
        <dbReference type="PIRNR" id="PIRNR016089"/>
    </source>
</evidence>
<comment type="function">
    <text evidence="8">Essential component of the signal peptidase complex (SPC) which catalyzes the cleavage of N-terminal signal sequences from nascent proteins as they are translocated into the lumen of the endoplasmic reticulum. Essential for the SPC catalytic activity, possibly by stabilizing and positioning the active center of the complex close to the lumenal surface. Essential for viability.</text>
</comment>
<sequence>MHTLFSRINNTSALLSSCVMGLLAAIAMSSLLIQFFESPIEGGSVLVKKVKITHGRGRQYKYEHAHVDFELDAGQSRPNGATSIMDSASAYRILLYTRQTYPPSSTGTQNNFSYTLTRSTQTLAGYAISTPFHLYQITSLTRTQVKNAVVIWDRIVRRKADAKIHYAGKQKYHFKDTNTFRDASAVYTLRYNVMPHVGALVYGVAASTNASVPFPPMVNNA</sequence>
<keyword evidence="3 10" id="KW-0812">Transmembrane</keyword>
<evidence type="ECO:0000256" key="5">
    <source>
        <dbReference type="ARBA" id="ARBA00022968"/>
    </source>
</evidence>
<evidence type="ECO:0000256" key="7">
    <source>
        <dbReference type="ARBA" id="ARBA00023136"/>
    </source>
</evidence>
<name>A0AAW0D1H4_9AGAR</name>
<dbReference type="PROSITE" id="PS51257">
    <property type="entry name" value="PROKAR_LIPOPROTEIN"/>
    <property type="match status" value="1"/>
</dbReference>
<keyword evidence="4 9" id="KW-0256">Endoplasmic reticulum</keyword>
<evidence type="ECO:0000256" key="8">
    <source>
        <dbReference type="ARBA" id="ARBA00045670"/>
    </source>
</evidence>
<feature type="transmembrane region" description="Helical" evidence="10">
    <location>
        <begin position="12"/>
        <end position="36"/>
    </location>
</feature>
<proteinExistence type="inferred from homology"/>
<evidence type="ECO:0000256" key="10">
    <source>
        <dbReference type="SAM" id="Phobius"/>
    </source>
</evidence>
<comment type="caution">
    <text evidence="11">The sequence shown here is derived from an EMBL/GenBank/DDBJ whole genome shotgun (WGS) entry which is preliminary data.</text>
</comment>
<evidence type="ECO:0000256" key="2">
    <source>
        <dbReference type="ARBA" id="ARBA00009289"/>
    </source>
</evidence>
<dbReference type="InterPro" id="IPR007653">
    <property type="entry name" value="SPC3"/>
</dbReference>
<evidence type="ECO:0000313" key="11">
    <source>
        <dbReference type="EMBL" id="KAK7044782.1"/>
    </source>
</evidence>
<dbReference type="GO" id="GO:0006465">
    <property type="term" value="P:signal peptide processing"/>
    <property type="evidence" value="ECO:0007669"/>
    <property type="project" value="UniProtKB-UniRule"/>
</dbReference>
<reference evidence="11 12" key="1">
    <citation type="journal article" date="2024" name="J Genomics">
        <title>Draft genome sequencing and assembly of Favolaschia claudopus CIRM-BRFM 2984 isolated from oak limbs.</title>
        <authorList>
            <person name="Navarro D."/>
            <person name="Drula E."/>
            <person name="Chaduli D."/>
            <person name="Cazenave R."/>
            <person name="Ahrendt S."/>
            <person name="Wang J."/>
            <person name="Lipzen A."/>
            <person name="Daum C."/>
            <person name="Barry K."/>
            <person name="Grigoriev I.V."/>
            <person name="Favel A."/>
            <person name="Rosso M.N."/>
            <person name="Martin F."/>
        </authorList>
    </citation>
    <scope>NUCLEOTIDE SEQUENCE [LARGE SCALE GENOMIC DNA]</scope>
    <source>
        <strain evidence="11 12">CIRM-BRFM 2984</strain>
    </source>
</reference>
<dbReference type="PIRSF" id="PIRSF016089">
    <property type="entry name" value="SPC22"/>
    <property type="match status" value="1"/>
</dbReference>
<keyword evidence="5" id="KW-0735">Signal-anchor</keyword>
<dbReference type="Pfam" id="PF04573">
    <property type="entry name" value="SPC22"/>
    <property type="match status" value="2"/>
</dbReference>
<keyword evidence="12" id="KW-1185">Reference proteome</keyword>
<dbReference type="AlphaFoldDB" id="A0AAW0D1H4"/>
<gene>
    <name evidence="11" type="ORF">R3P38DRAFT_3177018</name>
</gene>
<dbReference type="GO" id="GO:0045047">
    <property type="term" value="P:protein targeting to ER"/>
    <property type="evidence" value="ECO:0007669"/>
    <property type="project" value="TreeGrafter"/>
</dbReference>
<dbReference type="PANTHER" id="PTHR12804:SF0">
    <property type="entry name" value="SIGNAL PEPTIDASE COMPLEX SUBUNIT 3"/>
    <property type="match status" value="1"/>
</dbReference>
<evidence type="ECO:0000256" key="6">
    <source>
        <dbReference type="ARBA" id="ARBA00022989"/>
    </source>
</evidence>
<keyword evidence="7 9" id="KW-0472">Membrane</keyword>
<organism evidence="11 12">
    <name type="scientific">Favolaschia claudopus</name>
    <dbReference type="NCBI Taxonomy" id="2862362"/>
    <lineage>
        <taxon>Eukaryota</taxon>
        <taxon>Fungi</taxon>
        <taxon>Dikarya</taxon>
        <taxon>Basidiomycota</taxon>
        <taxon>Agaricomycotina</taxon>
        <taxon>Agaricomycetes</taxon>
        <taxon>Agaricomycetidae</taxon>
        <taxon>Agaricales</taxon>
        <taxon>Marasmiineae</taxon>
        <taxon>Mycenaceae</taxon>
        <taxon>Favolaschia</taxon>
    </lineage>
</organism>
<accession>A0AAW0D1H4</accession>
<comment type="subcellular location">
    <subcellularLocation>
        <location evidence="1">Endoplasmic reticulum membrane</location>
        <topology evidence="1">Single-pass type II membrane protein</topology>
    </subcellularLocation>
</comment>
<keyword evidence="6 10" id="KW-1133">Transmembrane helix</keyword>
<dbReference type="PANTHER" id="PTHR12804">
    <property type="entry name" value="MICROSOMAL SIGNAL PEPTIDASE 23 KD SUBUNIT SPC22/23"/>
    <property type="match status" value="1"/>
</dbReference>
<dbReference type="Proteomes" id="UP001362999">
    <property type="component" value="Unassembled WGS sequence"/>
</dbReference>